<evidence type="ECO:0000256" key="3">
    <source>
        <dbReference type="ARBA" id="ARBA00011048"/>
    </source>
</evidence>
<comment type="cofactor">
    <cofactor evidence="2">
        <name>[4Fe-4S] cluster</name>
        <dbReference type="ChEBI" id="CHEBI:49883"/>
    </cofactor>
</comment>
<name>A0ABW4HP33_9BACI</name>
<dbReference type="Gene3D" id="3.20.20.70">
    <property type="entry name" value="Aldolase class I"/>
    <property type="match status" value="1"/>
</dbReference>
<dbReference type="InterPro" id="IPR051793">
    <property type="entry name" value="NADH:flavin_oxidoreductase"/>
</dbReference>
<evidence type="ECO:0000313" key="12">
    <source>
        <dbReference type="EMBL" id="MFD1606975.1"/>
    </source>
</evidence>
<dbReference type="EMBL" id="JBHUDE010000017">
    <property type="protein sequence ID" value="MFD1606975.1"/>
    <property type="molecule type" value="Genomic_DNA"/>
</dbReference>
<sequence length="663" mass="73139">MNNTVKVHNKVGLEKLFSPLKIGKKEVKNRIVSTAHAVGFDDGILNERHVRYHERKAEGGTGLIMTFGSASVYKESSASYGSVSLWNPLNEPYLRDLADRVHAHGALIMSQATHMGRRGTSVADGRPVHAPSAVPEGVHREIPHVMRTEEIPPIIEAFADSAARLERCGWDGMEITSFGGHLIEQFWSPLINNRTDRYGGDFEGRMRFSIEVVEAVRAAVSSDFIISFRMAGYLHTEEVGLDEDDMLKIAKRLDELGCIDVFNISGGTGATYKSQAAFVPGDTFDRGTFNHISKRMKEELSVPVLVAGRILDPTQAEEALVNDECDLVGMTRAIIADPDLPNLAQKGEISRIRPCIACNECIGRLYNGMSMNCAVNPAILDDSLDDFRAIKDKRRVVVVGGGPAGMEAARVAATRGHDVILLERTETLGGKVSSASIARERPHYGRHNEWLKMELERLDVEIHTNTEGTFDSIMEYQPDSVVLAIGSTSILPNGVNTGDERFVTDADLLNKKVNLDSNSKVLVYDREGKYRGGSIANFAVEEGAIDVELASPLWSVCHDLDEMQKAEMYRFFAKNNVKLSPNTELSVQDENQLFLRDIWSGHKRAVEEDKIIVLVGFETGENSLYEELKSNAPDMDVDLVGDALSPRRLSVAVSEGVRVGNRL</sequence>
<dbReference type="Pfam" id="PF00724">
    <property type="entry name" value="Oxidored_FMN"/>
    <property type="match status" value="1"/>
</dbReference>
<evidence type="ECO:0000259" key="10">
    <source>
        <dbReference type="Pfam" id="PF00724"/>
    </source>
</evidence>
<evidence type="ECO:0000256" key="4">
    <source>
        <dbReference type="ARBA" id="ARBA00022630"/>
    </source>
</evidence>
<keyword evidence="9" id="KW-0411">Iron-sulfur</keyword>
<reference evidence="13" key="1">
    <citation type="journal article" date="2019" name="Int. J. Syst. Evol. Microbiol.">
        <title>The Global Catalogue of Microorganisms (GCM) 10K type strain sequencing project: providing services to taxonomists for standard genome sequencing and annotation.</title>
        <authorList>
            <consortium name="The Broad Institute Genomics Platform"/>
            <consortium name="The Broad Institute Genome Sequencing Center for Infectious Disease"/>
            <person name="Wu L."/>
            <person name="Ma J."/>
        </authorList>
    </citation>
    <scope>NUCLEOTIDE SEQUENCE [LARGE SCALE GENOMIC DNA]</scope>
    <source>
        <strain evidence="13">CGMCC 1.12376</strain>
    </source>
</reference>
<keyword evidence="6" id="KW-0479">Metal-binding</keyword>
<feature type="domain" description="NADH:flavin oxidoreductase/NADH oxidase N-terminal" evidence="10">
    <location>
        <begin position="15"/>
        <end position="347"/>
    </location>
</feature>
<dbReference type="InterPro" id="IPR036188">
    <property type="entry name" value="FAD/NAD-bd_sf"/>
</dbReference>
<dbReference type="Proteomes" id="UP001597221">
    <property type="component" value="Unassembled WGS sequence"/>
</dbReference>
<evidence type="ECO:0000256" key="5">
    <source>
        <dbReference type="ARBA" id="ARBA00022643"/>
    </source>
</evidence>
<dbReference type="InterPro" id="IPR013785">
    <property type="entry name" value="Aldolase_TIM"/>
</dbReference>
<proteinExistence type="inferred from homology"/>
<evidence type="ECO:0000256" key="2">
    <source>
        <dbReference type="ARBA" id="ARBA00001966"/>
    </source>
</evidence>
<feature type="domain" description="FAD/NAD(P)-binding" evidence="11">
    <location>
        <begin position="395"/>
        <end position="626"/>
    </location>
</feature>
<dbReference type="InterPro" id="IPR001155">
    <property type="entry name" value="OxRdtase_FMN_N"/>
</dbReference>
<evidence type="ECO:0000256" key="9">
    <source>
        <dbReference type="ARBA" id="ARBA00023014"/>
    </source>
</evidence>
<dbReference type="PRINTS" id="PR00368">
    <property type="entry name" value="FADPNR"/>
</dbReference>
<dbReference type="InterPro" id="IPR023753">
    <property type="entry name" value="FAD/NAD-binding_dom"/>
</dbReference>
<evidence type="ECO:0000313" key="13">
    <source>
        <dbReference type="Proteomes" id="UP001597221"/>
    </source>
</evidence>
<keyword evidence="7" id="KW-0560">Oxidoreductase</keyword>
<keyword evidence="13" id="KW-1185">Reference proteome</keyword>
<comment type="caution">
    <text evidence="12">The sequence shown here is derived from an EMBL/GenBank/DDBJ whole genome shotgun (WGS) entry which is preliminary data.</text>
</comment>
<keyword evidence="4" id="KW-0285">Flavoprotein</keyword>
<evidence type="ECO:0000256" key="6">
    <source>
        <dbReference type="ARBA" id="ARBA00022723"/>
    </source>
</evidence>
<dbReference type="Gene3D" id="3.50.50.60">
    <property type="entry name" value="FAD/NAD(P)-binding domain"/>
    <property type="match status" value="1"/>
</dbReference>
<comment type="cofactor">
    <cofactor evidence="1">
        <name>FMN</name>
        <dbReference type="ChEBI" id="CHEBI:58210"/>
    </cofactor>
</comment>
<evidence type="ECO:0000256" key="8">
    <source>
        <dbReference type="ARBA" id="ARBA00023004"/>
    </source>
</evidence>
<dbReference type="CDD" id="cd04734">
    <property type="entry name" value="OYE_like_3_FMN"/>
    <property type="match status" value="1"/>
</dbReference>
<evidence type="ECO:0000259" key="11">
    <source>
        <dbReference type="Pfam" id="PF07992"/>
    </source>
</evidence>
<keyword evidence="8" id="KW-0408">Iron</keyword>
<dbReference type="PANTHER" id="PTHR42917:SF2">
    <property type="entry name" value="2,4-DIENOYL-COA REDUCTASE [(2E)-ENOYL-COA-PRODUCING]"/>
    <property type="match status" value="1"/>
</dbReference>
<keyword evidence="5" id="KW-0288">FMN</keyword>
<evidence type="ECO:0000256" key="7">
    <source>
        <dbReference type="ARBA" id="ARBA00023002"/>
    </source>
</evidence>
<dbReference type="PANTHER" id="PTHR42917">
    <property type="entry name" value="2,4-DIENOYL-COA REDUCTASE"/>
    <property type="match status" value="1"/>
</dbReference>
<dbReference type="RefSeq" id="WP_379596336.1">
    <property type="nucleotide sequence ID" value="NZ_JBHUDE010000017.1"/>
</dbReference>
<accession>A0ABW4HP33</accession>
<protein>
    <submittedName>
        <fullName evidence="12">FAD-dependent oxidoreductase</fullName>
    </submittedName>
</protein>
<comment type="similarity">
    <text evidence="3">In the N-terminal section; belongs to the NADH:flavin oxidoreductase/NADH oxidase family.</text>
</comment>
<organism evidence="12 13">
    <name type="scientific">Oceanobacillus luteolus</name>
    <dbReference type="NCBI Taxonomy" id="1274358"/>
    <lineage>
        <taxon>Bacteria</taxon>
        <taxon>Bacillati</taxon>
        <taxon>Bacillota</taxon>
        <taxon>Bacilli</taxon>
        <taxon>Bacillales</taxon>
        <taxon>Bacillaceae</taxon>
        <taxon>Oceanobacillus</taxon>
    </lineage>
</organism>
<dbReference type="SUPFAM" id="SSF51971">
    <property type="entry name" value="Nucleotide-binding domain"/>
    <property type="match status" value="1"/>
</dbReference>
<dbReference type="SUPFAM" id="SSF51395">
    <property type="entry name" value="FMN-linked oxidoreductases"/>
    <property type="match status" value="1"/>
</dbReference>
<dbReference type="Pfam" id="PF07992">
    <property type="entry name" value="Pyr_redox_2"/>
    <property type="match status" value="1"/>
</dbReference>
<dbReference type="Gene3D" id="3.40.50.720">
    <property type="entry name" value="NAD(P)-binding Rossmann-like Domain"/>
    <property type="match status" value="1"/>
</dbReference>
<evidence type="ECO:0000256" key="1">
    <source>
        <dbReference type="ARBA" id="ARBA00001917"/>
    </source>
</evidence>
<gene>
    <name evidence="12" type="ORF">ACFSBH_04840</name>
</gene>